<gene>
    <name evidence="1" type="ORF">ASZ90_003458</name>
</gene>
<comment type="caution">
    <text evidence="1">The sequence shown here is derived from an EMBL/GenBank/DDBJ whole genome shotgun (WGS) entry which is preliminary data.</text>
</comment>
<name>A0A0W8G0M2_9ZZZZ</name>
<dbReference type="AlphaFoldDB" id="A0A0W8G0M2"/>
<evidence type="ECO:0008006" key="2">
    <source>
        <dbReference type="Google" id="ProtNLM"/>
    </source>
</evidence>
<evidence type="ECO:0000313" key="1">
    <source>
        <dbReference type="EMBL" id="KUG26695.1"/>
    </source>
</evidence>
<sequence>MIGFYDKYQTGNFFDVNPGGYTFNPYTILGDKNIERLPVYHRLDFTVSKKFDFNFIKVDLDLSLINVYDRANIFYFKRDTGERVNMLPFLPTATLKVSI</sequence>
<proteinExistence type="predicted"/>
<protein>
    <recommendedName>
        <fullName evidence="2">TonB-dependent receptor</fullName>
    </recommendedName>
</protein>
<organism evidence="1">
    <name type="scientific">hydrocarbon metagenome</name>
    <dbReference type="NCBI Taxonomy" id="938273"/>
    <lineage>
        <taxon>unclassified sequences</taxon>
        <taxon>metagenomes</taxon>
        <taxon>ecological metagenomes</taxon>
    </lineage>
</organism>
<reference evidence="1" key="1">
    <citation type="journal article" date="2015" name="Proc. Natl. Acad. Sci. U.S.A.">
        <title>Networks of energetic and metabolic interactions define dynamics in microbial communities.</title>
        <authorList>
            <person name="Embree M."/>
            <person name="Liu J.K."/>
            <person name="Al-Bassam M.M."/>
            <person name="Zengler K."/>
        </authorList>
    </citation>
    <scope>NUCLEOTIDE SEQUENCE</scope>
</reference>
<accession>A0A0W8G0M2</accession>
<dbReference type="EMBL" id="LNQE01000420">
    <property type="protein sequence ID" value="KUG26695.1"/>
    <property type="molecule type" value="Genomic_DNA"/>
</dbReference>